<feature type="transmembrane region" description="Helical" evidence="4">
    <location>
        <begin position="48"/>
        <end position="68"/>
    </location>
</feature>
<feature type="domain" description="Major facilitator superfamily (MFS) profile" evidence="5">
    <location>
        <begin position="8"/>
        <end position="393"/>
    </location>
</feature>
<dbReference type="Proteomes" id="UP000192342">
    <property type="component" value="Unassembled WGS sequence"/>
</dbReference>
<dbReference type="InterPro" id="IPR020846">
    <property type="entry name" value="MFS_dom"/>
</dbReference>
<gene>
    <name evidence="6" type="ORF">ATO7_11373</name>
</gene>
<evidence type="ECO:0000256" key="3">
    <source>
        <dbReference type="ARBA" id="ARBA00023136"/>
    </source>
</evidence>
<feature type="transmembrane region" description="Helical" evidence="4">
    <location>
        <begin position="168"/>
        <end position="188"/>
    </location>
</feature>
<evidence type="ECO:0000256" key="1">
    <source>
        <dbReference type="ARBA" id="ARBA00022692"/>
    </source>
</evidence>
<dbReference type="PROSITE" id="PS50850">
    <property type="entry name" value="MFS"/>
    <property type="match status" value="1"/>
</dbReference>
<keyword evidence="3 4" id="KW-0472">Membrane</keyword>
<evidence type="ECO:0000259" key="5">
    <source>
        <dbReference type="PROSITE" id="PS50850"/>
    </source>
</evidence>
<dbReference type="GO" id="GO:0022857">
    <property type="term" value="F:transmembrane transporter activity"/>
    <property type="evidence" value="ECO:0007669"/>
    <property type="project" value="InterPro"/>
</dbReference>
<evidence type="ECO:0000313" key="6">
    <source>
        <dbReference type="EMBL" id="ORE85890.1"/>
    </source>
</evidence>
<keyword evidence="7" id="KW-1185">Reference proteome</keyword>
<dbReference type="Pfam" id="PF06779">
    <property type="entry name" value="MFS_4"/>
    <property type="match status" value="1"/>
</dbReference>
<name>A0A1Y1SB78_9GAMM</name>
<dbReference type="SUPFAM" id="SSF103473">
    <property type="entry name" value="MFS general substrate transporter"/>
    <property type="match status" value="1"/>
</dbReference>
<comment type="caution">
    <text evidence="6">The sequence shown here is derived from an EMBL/GenBank/DDBJ whole genome shotgun (WGS) entry which is preliminary data.</text>
</comment>
<dbReference type="Gene3D" id="1.20.1250.20">
    <property type="entry name" value="MFS general substrate transporter like domains"/>
    <property type="match status" value="2"/>
</dbReference>
<dbReference type="AlphaFoldDB" id="A0A1Y1SB78"/>
<feature type="transmembrane region" description="Helical" evidence="4">
    <location>
        <begin position="138"/>
        <end position="162"/>
    </location>
</feature>
<dbReference type="EMBL" id="AQQV01000003">
    <property type="protein sequence ID" value="ORE85890.1"/>
    <property type="molecule type" value="Genomic_DNA"/>
</dbReference>
<proteinExistence type="predicted"/>
<dbReference type="InterPro" id="IPR036259">
    <property type="entry name" value="MFS_trans_sf"/>
</dbReference>
<dbReference type="GO" id="GO:0005886">
    <property type="term" value="C:plasma membrane"/>
    <property type="evidence" value="ECO:0007669"/>
    <property type="project" value="TreeGrafter"/>
</dbReference>
<organism evidence="6 7">
    <name type="scientific">Oceanococcus atlanticus</name>
    <dbReference type="NCBI Taxonomy" id="1317117"/>
    <lineage>
        <taxon>Bacteria</taxon>
        <taxon>Pseudomonadati</taxon>
        <taxon>Pseudomonadota</taxon>
        <taxon>Gammaproteobacteria</taxon>
        <taxon>Chromatiales</taxon>
        <taxon>Oceanococcaceae</taxon>
        <taxon>Oceanococcus</taxon>
    </lineage>
</organism>
<dbReference type="RefSeq" id="WP_083561924.1">
    <property type="nucleotide sequence ID" value="NZ_AQQV01000003.1"/>
</dbReference>
<feature type="transmembrane region" description="Helical" evidence="4">
    <location>
        <begin position="105"/>
        <end position="126"/>
    </location>
</feature>
<feature type="transmembrane region" description="Helical" evidence="4">
    <location>
        <begin position="281"/>
        <end position="300"/>
    </location>
</feature>
<evidence type="ECO:0000256" key="4">
    <source>
        <dbReference type="SAM" id="Phobius"/>
    </source>
</evidence>
<protein>
    <submittedName>
        <fullName evidence="6">Arabinose efflux permease family protein</fullName>
    </submittedName>
</protein>
<dbReference type="InterPro" id="IPR010645">
    <property type="entry name" value="MFS_4"/>
</dbReference>
<dbReference type="PANTHER" id="PTHR23537:SF1">
    <property type="entry name" value="SUGAR TRANSPORTER"/>
    <property type="match status" value="1"/>
</dbReference>
<accession>A0A1Y1SB78</accession>
<reference evidence="6 7" key="1">
    <citation type="submission" date="2013-04" db="EMBL/GenBank/DDBJ databases">
        <title>Oceanococcus atlanticus 22II-S10r2 Genome Sequencing.</title>
        <authorList>
            <person name="Lai Q."/>
            <person name="Li G."/>
            <person name="Shao Z."/>
        </authorList>
    </citation>
    <scope>NUCLEOTIDE SEQUENCE [LARGE SCALE GENOMIC DNA]</scope>
    <source>
        <strain evidence="6 7">22II-S10r2</strain>
    </source>
</reference>
<sequence>MIKATRTTVLFSGICALILSMGLARYSFTPMIPSMQAQLGLSESLAGWLAGWNYMGYLTGLFIVWLVSDLRAKDFFYRYGLVVAVVATAMMAAHDDRLVWYVSRFFAGIASAAGFMLGTGLILNWLHHNDHKSELGLHFSGIGLGIIASAVVVDATSAGGLIELNWRFQWLALAGVGAVLAVLATALLPMPKAQEIEMSRDEDIGQGITALPPLRWVWLMQAAYFCAGFSNTLNVTFTSLITELQPLDGWGAKMWMLVGLAATPAPFIWDRIARRIGRMDALRAAFVLNIAGNLCLALTFSLATTALAAILFGFTFMGIVSLTLSTVGRAFGNKATQIMARMTLGYCVAQILSPVMGGIIAELTGSFRLPLYLVSAIMIAGLLCLIAASREHQVRL</sequence>
<keyword evidence="2 4" id="KW-1133">Transmembrane helix</keyword>
<evidence type="ECO:0000256" key="2">
    <source>
        <dbReference type="ARBA" id="ARBA00022989"/>
    </source>
</evidence>
<dbReference type="STRING" id="1317117.ATO7_11373"/>
<feature type="transmembrane region" description="Helical" evidence="4">
    <location>
        <begin position="75"/>
        <end position="93"/>
    </location>
</feature>
<feature type="transmembrane region" description="Helical" evidence="4">
    <location>
        <begin position="343"/>
        <end position="363"/>
    </location>
</feature>
<dbReference type="OrthoDB" id="9797953at2"/>
<dbReference type="PANTHER" id="PTHR23537">
    <property type="match status" value="1"/>
</dbReference>
<keyword evidence="1 4" id="KW-0812">Transmembrane</keyword>
<feature type="transmembrane region" description="Helical" evidence="4">
    <location>
        <begin position="306"/>
        <end position="331"/>
    </location>
</feature>
<feature type="transmembrane region" description="Helical" evidence="4">
    <location>
        <begin position="369"/>
        <end position="388"/>
    </location>
</feature>
<evidence type="ECO:0000313" key="7">
    <source>
        <dbReference type="Proteomes" id="UP000192342"/>
    </source>
</evidence>